<feature type="domain" description="Methyl-accepting transducer" evidence="7">
    <location>
        <begin position="517"/>
        <end position="746"/>
    </location>
</feature>
<proteinExistence type="inferred from homology"/>
<organism evidence="9 10">
    <name type="scientific">Ferrovibrio terrae</name>
    <dbReference type="NCBI Taxonomy" id="2594003"/>
    <lineage>
        <taxon>Bacteria</taxon>
        <taxon>Pseudomonadati</taxon>
        <taxon>Pseudomonadota</taxon>
        <taxon>Alphaproteobacteria</taxon>
        <taxon>Rhodospirillales</taxon>
        <taxon>Rhodospirillaceae</taxon>
        <taxon>Ferrovibrio</taxon>
    </lineage>
</organism>
<evidence type="ECO:0000313" key="10">
    <source>
        <dbReference type="Proteomes" id="UP000317496"/>
    </source>
</evidence>
<dbReference type="Pfam" id="PF00672">
    <property type="entry name" value="HAMP"/>
    <property type="match status" value="1"/>
</dbReference>
<evidence type="ECO:0000259" key="7">
    <source>
        <dbReference type="PROSITE" id="PS50111"/>
    </source>
</evidence>
<feature type="transmembrane region" description="Helical" evidence="6">
    <location>
        <begin position="318"/>
        <end position="340"/>
    </location>
</feature>
<evidence type="ECO:0000313" key="9">
    <source>
        <dbReference type="EMBL" id="QDO96714.1"/>
    </source>
</evidence>
<evidence type="ECO:0000256" key="3">
    <source>
        <dbReference type="ARBA" id="ARBA00029447"/>
    </source>
</evidence>
<dbReference type="Pfam" id="PF00015">
    <property type="entry name" value="MCPsignal"/>
    <property type="match status" value="1"/>
</dbReference>
<keyword evidence="4" id="KW-0807">Transducer</keyword>
<name>A0A516GYV9_9PROT</name>
<dbReference type="SUPFAM" id="SSF158472">
    <property type="entry name" value="HAMP domain-like"/>
    <property type="match status" value="1"/>
</dbReference>
<dbReference type="GO" id="GO:0007165">
    <property type="term" value="P:signal transduction"/>
    <property type="evidence" value="ECO:0007669"/>
    <property type="project" value="UniProtKB-KW"/>
</dbReference>
<evidence type="ECO:0000259" key="8">
    <source>
        <dbReference type="PROSITE" id="PS50885"/>
    </source>
</evidence>
<dbReference type="PROSITE" id="PS50111">
    <property type="entry name" value="CHEMOTAXIS_TRANSDUC_2"/>
    <property type="match status" value="1"/>
</dbReference>
<keyword evidence="6" id="KW-0812">Transmembrane</keyword>
<dbReference type="Proteomes" id="UP000317496">
    <property type="component" value="Chromosome"/>
</dbReference>
<feature type="region of interest" description="Disordered" evidence="5">
    <location>
        <begin position="797"/>
        <end position="835"/>
    </location>
</feature>
<keyword evidence="6" id="KW-1133">Transmembrane helix</keyword>
<feature type="compositionally biased region" description="Pro residues" evidence="5">
    <location>
        <begin position="807"/>
        <end position="823"/>
    </location>
</feature>
<dbReference type="AlphaFoldDB" id="A0A516GYV9"/>
<evidence type="ECO:0000256" key="1">
    <source>
        <dbReference type="ARBA" id="ARBA00004370"/>
    </source>
</evidence>
<dbReference type="Gene3D" id="6.10.340.10">
    <property type="match status" value="1"/>
</dbReference>
<dbReference type="FunFam" id="1.10.287.950:FF:000001">
    <property type="entry name" value="Methyl-accepting chemotaxis sensory transducer"/>
    <property type="match status" value="1"/>
</dbReference>
<keyword evidence="10" id="KW-1185">Reference proteome</keyword>
<dbReference type="KEGG" id="fer:FNB15_05225"/>
<dbReference type="InterPro" id="IPR004089">
    <property type="entry name" value="MCPsignal_dom"/>
</dbReference>
<evidence type="ECO:0000256" key="4">
    <source>
        <dbReference type="PROSITE-ProRule" id="PRU00284"/>
    </source>
</evidence>
<keyword evidence="2" id="KW-0488">Methylation</keyword>
<dbReference type="InterPro" id="IPR003660">
    <property type="entry name" value="HAMP_dom"/>
</dbReference>
<comment type="subcellular location">
    <subcellularLocation>
        <location evidence="1">Membrane</location>
    </subcellularLocation>
</comment>
<dbReference type="RefSeq" id="WP_144067695.1">
    <property type="nucleotide sequence ID" value="NZ_CP041636.1"/>
</dbReference>
<evidence type="ECO:0000256" key="5">
    <source>
        <dbReference type="SAM" id="MobiDB-lite"/>
    </source>
</evidence>
<feature type="compositionally biased region" description="Low complexity" evidence="5">
    <location>
        <begin position="797"/>
        <end position="806"/>
    </location>
</feature>
<dbReference type="Gene3D" id="1.10.287.950">
    <property type="entry name" value="Methyl-accepting chemotaxis protein"/>
    <property type="match status" value="1"/>
</dbReference>
<dbReference type="GO" id="GO:0005886">
    <property type="term" value="C:plasma membrane"/>
    <property type="evidence" value="ECO:0007669"/>
    <property type="project" value="TreeGrafter"/>
</dbReference>
<dbReference type="EMBL" id="CP041636">
    <property type="protein sequence ID" value="QDO96714.1"/>
    <property type="molecule type" value="Genomic_DNA"/>
</dbReference>
<dbReference type="PANTHER" id="PTHR43531:SF14">
    <property type="entry name" value="METHYL-ACCEPTING CHEMOTAXIS PROTEIN I-RELATED"/>
    <property type="match status" value="1"/>
</dbReference>
<dbReference type="GO" id="GO:0004888">
    <property type="term" value="F:transmembrane signaling receptor activity"/>
    <property type="evidence" value="ECO:0007669"/>
    <property type="project" value="TreeGrafter"/>
</dbReference>
<dbReference type="PANTHER" id="PTHR43531">
    <property type="entry name" value="PROTEIN ICFG"/>
    <property type="match status" value="1"/>
</dbReference>
<evidence type="ECO:0000256" key="6">
    <source>
        <dbReference type="SAM" id="Phobius"/>
    </source>
</evidence>
<reference evidence="9 10" key="1">
    <citation type="submission" date="2019-07" db="EMBL/GenBank/DDBJ databases">
        <title>Genome sequencing for Ferrovibrio sp. K5.</title>
        <authorList>
            <person name="Park S.-J."/>
        </authorList>
    </citation>
    <scope>NUCLEOTIDE SEQUENCE [LARGE SCALE GENOMIC DNA]</scope>
    <source>
        <strain evidence="9 10">K5</strain>
    </source>
</reference>
<dbReference type="SMART" id="SM00283">
    <property type="entry name" value="MA"/>
    <property type="match status" value="1"/>
</dbReference>
<keyword evidence="6" id="KW-0472">Membrane</keyword>
<dbReference type="PROSITE" id="PS50885">
    <property type="entry name" value="HAMP"/>
    <property type="match status" value="2"/>
</dbReference>
<dbReference type="GO" id="GO:0006935">
    <property type="term" value="P:chemotaxis"/>
    <property type="evidence" value="ECO:0007669"/>
    <property type="project" value="TreeGrafter"/>
</dbReference>
<feature type="domain" description="HAMP" evidence="8">
    <location>
        <begin position="421"/>
        <end position="467"/>
    </location>
</feature>
<dbReference type="SMART" id="SM00304">
    <property type="entry name" value="HAMP"/>
    <property type="match status" value="2"/>
</dbReference>
<protein>
    <submittedName>
        <fullName evidence="9">HAMP domain-containing protein</fullName>
    </submittedName>
</protein>
<dbReference type="CDD" id="cd11386">
    <property type="entry name" value="MCP_signal"/>
    <property type="match status" value="1"/>
</dbReference>
<dbReference type="SUPFAM" id="SSF58104">
    <property type="entry name" value="Methyl-accepting chemotaxis protein (MCP) signaling domain"/>
    <property type="match status" value="1"/>
</dbReference>
<sequence>MRIRASFLLFIAILAGIILFESGQVIHDGYGERQNAVTARGLAATQGELLRIVELLGIERGAYNAALRDEKTTDPKGEFIAKPRKTTDDTIAAALAAARASGHPAIDIRRIEAMKATLDDWRARTEAAISRPLADRPADVMNGYVPALTKVVNDVMPMLNQIGAAINHADGDISAPMEIARLAADMRAEASVRGTATVNVVASGKPIPPNTSIMLAEQTGRVDAIWARIVMGVQAIDASAEMKAKVEETRKAFYETLPPIYAAIRAASDKGEAYPFTMADFRGRQNPQLYTAGYLRDVAITDTLKLADAIIAERTSTLVIDTVIAAISAILLILGTIFFLRRVISPLGTMTTTMTRIAEGQSAEIGYADRTDEVGDMAKALTVFRRNADEKAQMEADERSRADAERGRLSEQRESEAAISREIAQFCVAVGDGDFSRRIDMAGKDGVFRDLSQQMNGLADTLQSVLSDLGRVLQGLSHGDLTATASGQYKGAFGDLAGAARETVTRLRDFAGKLAESSETVRTASAEISSGSQDLASRTESQAASIEETAASMHEITATVKQNADNAQAASQLATVARDTAEKGGSVVSDAVSAVTQIEASAQKISDIVGLIDEIAFQTNLLALNASVEAARAGEAGKGFAVVAQEVRALAQRSANASKDIKALISESNAQVKTGATLVNQTGASLTEIVGAIKKVSDIVAEIAAASREQATGLEQVNTAVGSMDEMTQRNGALVEETSASAQSLADQGRQLSELVGFFRTGGAPAVARPVAAAPAAAPKPVVAAKPVIAKPVVAAKTVQQAQAAPRPVPRQAPSPAPRPSPAPAANADDDWQEF</sequence>
<dbReference type="OrthoDB" id="3289104at2"/>
<evidence type="ECO:0000256" key="2">
    <source>
        <dbReference type="ARBA" id="ARBA00022481"/>
    </source>
</evidence>
<dbReference type="InterPro" id="IPR051310">
    <property type="entry name" value="MCP_chemotaxis"/>
</dbReference>
<accession>A0A516GYV9</accession>
<gene>
    <name evidence="9" type="ORF">FNB15_05225</name>
</gene>
<feature type="domain" description="HAMP" evidence="8">
    <location>
        <begin position="341"/>
        <end position="393"/>
    </location>
</feature>
<feature type="region of interest" description="Disordered" evidence="5">
    <location>
        <begin position="390"/>
        <end position="416"/>
    </location>
</feature>
<comment type="similarity">
    <text evidence="3">Belongs to the methyl-accepting chemotaxis (MCP) protein family.</text>
</comment>